<dbReference type="Proteomes" id="UP000701801">
    <property type="component" value="Unassembled WGS sequence"/>
</dbReference>
<keyword evidence="2" id="KW-1185">Reference proteome</keyword>
<gene>
    <name evidence="1" type="ORF">HYALB_00012582</name>
</gene>
<dbReference type="AlphaFoldDB" id="A0A9N9Q7B1"/>
<evidence type="ECO:0000313" key="1">
    <source>
        <dbReference type="EMBL" id="CAG8977297.1"/>
    </source>
</evidence>
<comment type="caution">
    <text evidence="1">The sequence shown here is derived from an EMBL/GenBank/DDBJ whole genome shotgun (WGS) entry which is preliminary data.</text>
</comment>
<evidence type="ECO:0000313" key="2">
    <source>
        <dbReference type="Proteomes" id="UP000701801"/>
    </source>
</evidence>
<sequence length="78" mass="8794">MSKLDSQTSTTEDKYEQYLVNDLFNFRYVVCVIWLLMDHPTDEPGLSGVGMSELARSELLFWGGAGMLAVEVKNMVES</sequence>
<accession>A0A9N9Q7B1</accession>
<dbReference type="EMBL" id="CAJVRM010000212">
    <property type="protein sequence ID" value="CAG8977297.1"/>
    <property type="molecule type" value="Genomic_DNA"/>
</dbReference>
<protein>
    <submittedName>
        <fullName evidence="1">Uncharacterized protein</fullName>
    </submittedName>
</protein>
<reference evidence="1" key="1">
    <citation type="submission" date="2021-07" db="EMBL/GenBank/DDBJ databases">
        <authorList>
            <person name="Durling M."/>
        </authorList>
    </citation>
    <scope>NUCLEOTIDE SEQUENCE</scope>
</reference>
<organism evidence="1 2">
    <name type="scientific">Hymenoscyphus albidus</name>
    <dbReference type="NCBI Taxonomy" id="595503"/>
    <lineage>
        <taxon>Eukaryota</taxon>
        <taxon>Fungi</taxon>
        <taxon>Dikarya</taxon>
        <taxon>Ascomycota</taxon>
        <taxon>Pezizomycotina</taxon>
        <taxon>Leotiomycetes</taxon>
        <taxon>Helotiales</taxon>
        <taxon>Helotiaceae</taxon>
        <taxon>Hymenoscyphus</taxon>
    </lineage>
</organism>
<name>A0A9N9Q7B1_9HELO</name>
<proteinExistence type="predicted"/>